<dbReference type="KEGG" id="htq:FRZ44_24710"/>
<evidence type="ECO:0000313" key="7">
    <source>
        <dbReference type="Proteomes" id="UP000326202"/>
    </source>
</evidence>
<dbReference type="OrthoDB" id="9761985at2"/>
<sequence>MNRINGHPMITLARKNTEFGEITILRSRATGAVAYCHGDHYQSEADPNGISLAGYIHALHALVAQTSAQDVLMIGCGGGTLGTMLTTTGQRVTIVDINPESIALAQEYFGLPPQIDCHVDDGQCFLEDNPKLYDAIVVDAFSGDKIPANLCSAAFFKLARSRLTASGSLFLNIFVAHDLDADADRIAGRMAEAGFPVRLLDLPGRIVRNVIVMGGPVQSLQPPSPLIMPTIEADAIAAELEQMRFRGSRARHRPVSGTRSPELTES</sequence>
<evidence type="ECO:0000256" key="1">
    <source>
        <dbReference type="ARBA" id="ARBA00022603"/>
    </source>
</evidence>
<evidence type="ECO:0000259" key="5">
    <source>
        <dbReference type="Pfam" id="PF05175"/>
    </source>
</evidence>
<keyword evidence="1" id="KW-0489">Methyltransferase</keyword>
<feature type="compositionally biased region" description="Polar residues" evidence="4">
    <location>
        <begin position="257"/>
        <end position="266"/>
    </location>
</feature>
<evidence type="ECO:0000313" key="6">
    <source>
        <dbReference type="EMBL" id="QEX17175.1"/>
    </source>
</evidence>
<dbReference type="InterPro" id="IPR029063">
    <property type="entry name" value="SAM-dependent_MTases_sf"/>
</dbReference>
<keyword evidence="1" id="KW-0808">Transferase</keyword>
<dbReference type="SUPFAM" id="SSF53335">
    <property type="entry name" value="S-adenosyl-L-methionine-dependent methyltransferases"/>
    <property type="match status" value="1"/>
</dbReference>
<reference evidence="6 7" key="1">
    <citation type="submission" date="2019-08" db="EMBL/GenBank/DDBJ databases">
        <title>Hyperibacter terrae gen. nov., sp. nov. and Hyperibacter viscosus sp. nov., two new members in the family Rhodospirillaceae isolated from the rhizosphere of Hypericum perforatum.</title>
        <authorList>
            <person name="Noviana Z."/>
        </authorList>
    </citation>
    <scope>NUCLEOTIDE SEQUENCE [LARGE SCALE GENOMIC DNA]</scope>
    <source>
        <strain evidence="6 7">R5913</strain>
    </source>
</reference>
<name>A0A5J6MKW6_9PROT</name>
<dbReference type="Proteomes" id="UP000326202">
    <property type="component" value="Chromosome"/>
</dbReference>
<gene>
    <name evidence="6" type="ORF">FRZ44_24710</name>
</gene>
<organism evidence="6 7">
    <name type="scientific">Hypericibacter terrae</name>
    <dbReference type="NCBI Taxonomy" id="2602015"/>
    <lineage>
        <taxon>Bacteria</taxon>
        <taxon>Pseudomonadati</taxon>
        <taxon>Pseudomonadota</taxon>
        <taxon>Alphaproteobacteria</taxon>
        <taxon>Rhodospirillales</taxon>
        <taxon>Dongiaceae</taxon>
        <taxon>Hypericibacter</taxon>
    </lineage>
</organism>
<evidence type="ECO:0000256" key="4">
    <source>
        <dbReference type="SAM" id="MobiDB-lite"/>
    </source>
</evidence>
<accession>A0A5J6MKW6</accession>
<protein>
    <recommendedName>
        <fullName evidence="5">Methyltransferase small domain-containing protein</fullName>
    </recommendedName>
</protein>
<dbReference type="InterPro" id="IPR007848">
    <property type="entry name" value="Small_mtfrase_dom"/>
</dbReference>
<feature type="region of interest" description="Disordered" evidence="4">
    <location>
        <begin position="247"/>
        <end position="266"/>
    </location>
</feature>
<dbReference type="NCBIfam" id="NF037959">
    <property type="entry name" value="MFS_SpdSyn"/>
    <property type="match status" value="1"/>
</dbReference>
<dbReference type="EMBL" id="CP042906">
    <property type="protein sequence ID" value="QEX17175.1"/>
    <property type="molecule type" value="Genomic_DNA"/>
</dbReference>
<dbReference type="RefSeq" id="WP_151177454.1">
    <property type="nucleotide sequence ID" value="NZ_CP042906.1"/>
</dbReference>
<dbReference type="GO" id="GO:0006596">
    <property type="term" value="P:polyamine biosynthetic process"/>
    <property type="evidence" value="ECO:0007669"/>
    <property type="project" value="UniProtKB-KW"/>
</dbReference>
<feature type="domain" description="Methyltransferase small" evidence="5">
    <location>
        <begin position="64"/>
        <end position="171"/>
    </location>
</feature>
<evidence type="ECO:0000256" key="3">
    <source>
        <dbReference type="ARBA" id="ARBA00023115"/>
    </source>
</evidence>
<dbReference type="Gene3D" id="3.40.50.150">
    <property type="entry name" value="Vaccinia Virus protein VP39"/>
    <property type="match status" value="1"/>
</dbReference>
<evidence type="ECO:0000256" key="2">
    <source>
        <dbReference type="ARBA" id="ARBA00022691"/>
    </source>
</evidence>
<dbReference type="PANTHER" id="PTHR43317">
    <property type="entry name" value="THERMOSPERMINE SYNTHASE ACAULIS5"/>
    <property type="match status" value="1"/>
</dbReference>
<keyword evidence="3" id="KW-0620">Polyamine biosynthesis</keyword>
<dbReference type="Pfam" id="PF05175">
    <property type="entry name" value="MTS"/>
    <property type="match status" value="1"/>
</dbReference>
<proteinExistence type="predicted"/>
<keyword evidence="2" id="KW-0949">S-adenosyl-L-methionine</keyword>
<dbReference type="PANTHER" id="PTHR43317:SF1">
    <property type="entry name" value="THERMOSPERMINE SYNTHASE ACAULIS5"/>
    <property type="match status" value="1"/>
</dbReference>
<keyword evidence="7" id="KW-1185">Reference proteome</keyword>
<dbReference type="AlphaFoldDB" id="A0A5J6MKW6"/>